<evidence type="ECO:0000313" key="2">
    <source>
        <dbReference type="EMBL" id="CAE0133375.1"/>
    </source>
</evidence>
<organism evidence="2">
    <name type="scientific">Prasinoderma singulare</name>
    <dbReference type="NCBI Taxonomy" id="676789"/>
    <lineage>
        <taxon>Eukaryota</taxon>
        <taxon>Viridiplantae</taxon>
        <taxon>Prasinodermophyta</taxon>
        <taxon>Prasinodermophyceae</taxon>
        <taxon>Prasinodermales</taxon>
        <taxon>Prasinodermaceae</taxon>
        <taxon>Prasinoderma</taxon>
    </lineage>
</organism>
<accession>A0A7S3BHW8</accession>
<sequence length="225" mass="23443">MREARDAGCEEGAGGSHDLVADPTHTSHPQWRATRRRLAQVGADIVAALAGDGDGGAATTSSLTLRRYAPTGALGRHTDGNLVTLLWSSKPGLQALAAEGGGGGAEDAALMRGLPRTGVVVDDRDDGKGEIWETIAPPSACEEAAYPLLVTLGTAAFEPGSFRDAPLMRREDGARPLLHRVDVASAAGDLGEEIQSRDSIAALIRAVDGDEVDEWAVRSDGGWKK</sequence>
<dbReference type="AlphaFoldDB" id="A0A7S3BHW8"/>
<gene>
    <name evidence="2" type="ORF">PSIN1315_LOCUS4424</name>
</gene>
<reference evidence="2" key="1">
    <citation type="submission" date="2021-01" db="EMBL/GenBank/DDBJ databases">
        <authorList>
            <person name="Corre E."/>
            <person name="Pelletier E."/>
            <person name="Niang G."/>
            <person name="Scheremetjew M."/>
            <person name="Finn R."/>
            <person name="Kale V."/>
            <person name="Holt S."/>
            <person name="Cochrane G."/>
            <person name="Meng A."/>
            <person name="Brown T."/>
            <person name="Cohen L."/>
        </authorList>
    </citation>
    <scope>NUCLEOTIDE SEQUENCE</scope>
    <source>
        <strain evidence="2">RCC927</strain>
    </source>
</reference>
<protein>
    <submittedName>
        <fullName evidence="2">Uncharacterized protein</fullName>
    </submittedName>
</protein>
<feature type="region of interest" description="Disordered" evidence="1">
    <location>
        <begin position="1"/>
        <end position="30"/>
    </location>
</feature>
<evidence type="ECO:0000256" key="1">
    <source>
        <dbReference type="SAM" id="MobiDB-lite"/>
    </source>
</evidence>
<proteinExistence type="predicted"/>
<dbReference type="EMBL" id="HBHY01006868">
    <property type="protein sequence ID" value="CAE0133375.1"/>
    <property type="molecule type" value="Transcribed_RNA"/>
</dbReference>
<name>A0A7S3BHW8_9VIRI</name>